<protein>
    <submittedName>
        <fullName evidence="2">Iron-sulfur cluster biosynthesis family protein</fullName>
    </submittedName>
</protein>
<feature type="domain" description="Core" evidence="1">
    <location>
        <begin position="1"/>
        <end position="96"/>
    </location>
</feature>
<dbReference type="AlphaFoldDB" id="A0A941DYV6"/>
<dbReference type="Pfam" id="PF01521">
    <property type="entry name" value="Fe-S_biosyn"/>
    <property type="match status" value="1"/>
</dbReference>
<evidence type="ECO:0000259" key="1">
    <source>
        <dbReference type="Pfam" id="PF01521"/>
    </source>
</evidence>
<keyword evidence="3" id="KW-1185">Reference proteome</keyword>
<name>A0A941DYV6_9BACI</name>
<comment type="caution">
    <text evidence="2">The sequence shown here is derived from an EMBL/GenBank/DDBJ whole genome shotgun (WGS) entry which is preliminary data.</text>
</comment>
<gene>
    <name evidence="2" type="ORF">KCX74_11725</name>
</gene>
<evidence type="ECO:0000313" key="3">
    <source>
        <dbReference type="Proteomes" id="UP000675284"/>
    </source>
</evidence>
<proteinExistence type="predicted"/>
<accession>A0A941DYV6</accession>
<organism evidence="2 3">
    <name type="scientific">Virgibacillus salarius</name>
    <dbReference type="NCBI Taxonomy" id="447199"/>
    <lineage>
        <taxon>Bacteria</taxon>
        <taxon>Bacillati</taxon>
        <taxon>Bacillota</taxon>
        <taxon>Bacilli</taxon>
        <taxon>Bacillales</taxon>
        <taxon>Bacillaceae</taxon>
        <taxon>Virgibacillus</taxon>
    </lineage>
</organism>
<dbReference type="EMBL" id="JAGSOT010000033">
    <property type="protein sequence ID" value="MBR7796708.1"/>
    <property type="molecule type" value="Genomic_DNA"/>
</dbReference>
<dbReference type="Proteomes" id="UP000675284">
    <property type="component" value="Unassembled WGS sequence"/>
</dbReference>
<dbReference type="SUPFAM" id="SSF89360">
    <property type="entry name" value="HesB-like domain"/>
    <property type="match status" value="1"/>
</dbReference>
<dbReference type="Gene3D" id="2.60.300.12">
    <property type="entry name" value="HesB-like domain"/>
    <property type="match status" value="1"/>
</dbReference>
<dbReference type="InterPro" id="IPR000361">
    <property type="entry name" value="ATAP_core_dom"/>
</dbReference>
<reference evidence="2" key="1">
    <citation type="submission" date="2021-04" db="EMBL/GenBank/DDBJ databases">
        <title>Isolation and polyphasic classification of algal microorganism.</title>
        <authorList>
            <person name="Wang S."/>
        </authorList>
    </citation>
    <scope>NUCLEOTIDE SEQUENCE</scope>
    <source>
        <strain evidence="2">720a</strain>
    </source>
</reference>
<sequence length="106" mass="12414">MELNISKKAKDKLAELEKQHDPYLLFWYDIEGCGCGVNGIPTLRFTDQQKTNYQQIKNKDFTVYVENQQAIFFAKKMRLDYNKGMFRLSSPEGILNLFISPEDIIK</sequence>
<evidence type="ECO:0000313" key="2">
    <source>
        <dbReference type="EMBL" id="MBR7796708.1"/>
    </source>
</evidence>
<dbReference type="InterPro" id="IPR035903">
    <property type="entry name" value="HesB-like_dom_sf"/>
</dbReference>